<organism evidence="5 6">
    <name type="scientific">Enterococcus wangshanyuanii</name>
    <dbReference type="NCBI Taxonomy" id="2005703"/>
    <lineage>
        <taxon>Bacteria</taxon>
        <taxon>Bacillati</taxon>
        <taxon>Bacillota</taxon>
        <taxon>Bacilli</taxon>
        <taxon>Lactobacillales</taxon>
        <taxon>Enterococcaceae</taxon>
        <taxon>Enterococcus</taxon>
    </lineage>
</organism>
<evidence type="ECO:0000313" key="6">
    <source>
        <dbReference type="Proteomes" id="UP000630615"/>
    </source>
</evidence>
<gene>
    <name evidence="5" type="ORF">GCM10011573_30310</name>
</gene>
<dbReference type="InterPro" id="IPR046532">
    <property type="entry name" value="DUF6597"/>
</dbReference>
<dbReference type="InterPro" id="IPR018060">
    <property type="entry name" value="HTH_AraC"/>
</dbReference>
<proteinExistence type="predicted"/>
<evidence type="ECO:0000256" key="3">
    <source>
        <dbReference type="ARBA" id="ARBA00023163"/>
    </source>
</evidence>
<feature type="domain" description="HTH araC/xylS-type" evidence="4">
    <location>
        <begin position="156"/>
        <end position="258"/>
    </location>
</feature>
<accession>A0ABQ1PK99</accession>
<dbReference type="SMART" id="SM00342">
    <property type="entry name" value="HTH_ARAC"/>
    <property type="match status" value="1"/>
</dbReference>
<evidence type="ECO:0000256" key="2">
    <source>
        <dbReference type="ARBA" id="ARBA00023125"/>
    </source>
</evidence>
<dbReference type="Gene3D" id="1.10.10.60">
    <property type="entry name" value="Homeodomain-like"/>
    <property type="match status" value="1"/>
</dbReference>
<keyword evidence="1" id="KW-0805">Transcription regulation</keyword>
<dbReference type="Pfam" id="PF12833">
    <property type="entry name" value="HTH_18"/>
    <property type="match status" value="1"/>
</dbReference>
<dbReference type="Pfam" id="PF20240">
    <property type="entry name" value="DUF6597"/>
    <property type="match status" value="1"/>
</dbReference>
<dbReference type="PROSITE" id="PS01124">
    <property type="entry name" value="HTH_ARAC_FAMILY_2"/>
    <property type="match status" value="1"/>
</dbReference>
<evidence type="ECO:0000256" key="1">
    <source>
        <dbReference type="ARBA" id="ARBA00023015"/>
    </source>
</evidence>
<evidence type="ECO:0000313" key="5">
    <source>
        <dbReference type="EMBL" id="GGC98701.1"/>
    </source>
</evidence>
<comment type="caution">
    <text evidence="5">The sequence shown here is derived from an EMBL/GenBank/DDBJ whole genome shotgun (WGS) entry which is preliminary data.</text>
</comment>
<keyword evidence="3" id="KW-0804">Transcription</keyword>
<protein>
    <submittedName>
        <fullName evidence="5">AraC family transcriptional regulator</fullName>
    </submittedName>
</protein>
<dbReference type="RefSeq" id="WP_088269694.1">
    <property type="nucleotide sequence ID" value="NZ_BMKI01000008.1"/>
</dbReference>
<reference evidence="6" key="1">
    <citation type="journal article" date="2019" name="Int. J. Syst. Evol. Microbiol.">
        <title>The Global Catalogue of Microorganisms (GCM) 10K type strain sequencing project: providing services to taxonomists for standard genome sequencing and annotation.</title>
        <authorList>
            <consortium name="The Broad Institute Genomics Platform"/>
            <consortium name="The Broad Institute Genome Sequencing Center for Infectious Disease"/>
            <person name="Wu L."/>
            <person name="Ma J."/>
        </authorList>
    </citation>
    <scope>NUCLEOTIDE SEQUENCE [LARGE SCALE GENOMIC DNA]</scope>
    <source>
        <strain evidence="6">CGMCC 1.15942</strain>
    </source>
</reference>
<dbReference type="PANTHER" id="PTHR46796">
    <property type="entry name" value="HTH-TYPE TRANSCRIPTIONAL ACTIVATOR RHAS-RELATED"/>
    <property type="match status" value="1"/>
</dbReference>
<dbReference type="Proteomes" id="UP000630615">
    <property type="component" value="Unassembled WGS sequence"/>
</dbReference>
<keyword evidence="6" id="KW-1185">Reference proteome</keyword>
<dbReference type="InterPro" id="IPR050204">
    <property type="entry name" value="AraC_XylS_family_regulators"/>
</dbReference>
<keyword evidence="2" id="KW-0238">DNA-binding</keyword>
<evidence type="ECO:0000259" key="4">
    <source>
        <dbReference type="PROSITE" id="PS01124"/>
    </source>
</evidence>
<sequence length="274" mass="32062">MTEYIPKVWQELTNHYQEIQPDLRLSAYIQSYWFSYTRPNQEPARIIPDLCSDLIVQLTPALEILSVELCGPSTTFFYSYAERELLHLGIRFHLGGMYPFINQSFKELKNQLRPLIEVEKALAKELAAQLSGKATVAELIRVLNQYFLKQLNRMDRQISAAIPLFIHEYSAYKSYESLTAKTLISERSLQRLFKEEIGLTPYEVFDVLRFQNVYQEITKNPQIKQLDLVEKYGFADQSHYSKKMKRMTGLTPQEMTKHVGIIQDKNKLAEYTEE</sequence>
<dbReference type="PANTHER" id="PTHR46796:SF13">
    <property type="entry name" value="HTH-TYPE TRANSCRIPTIONAL ACTIVATOR RHAS"/>
    <property type="match status" value="1"/>
</dbReference>
<name>A0ABQ1PK99_9ENTE</name>
<dbReference type="EMBL" id="BMKI01000008">
    <property type="protein sequence ID" value="GGC98701.1"/>
    <property type="molecule type" value="Genomic_DNA"/>
</dbReference>